<dbReference type="EMBL" id="JADQDP010000003">
    <property type="protein sequence ID" value="MBF9142861.1"/>
    <property type="molecule type" value="Genomic_DNA"/>
</dbReference>
<name>A0A931FM90_9BACT</name>
<proteinExistence type="predicted"/>
<dbReference type="Proteomes" id="UP000645610">
    <property type="component" value="Unassembled WGS sequence"/>
</dbReference>
<comment type="caution">
    <text evidence="2">The sequence shown here is derived from an EMBL/GenBank/DDBJ whole genome shotgun (WGS) entry which is preliminary data.</text>
</comment>
<dbReference type="RefSeq" id="WP_196287202.1">
    <property type="nucleotide sequence ID" value="NZ_JADQDP010000003.1"/>
</dbReference>
<dbReference type="AlphaFoldDB" id="A0A931FM90"/>
<evidence type="ECO:0000313" key="2">
    <source>
        <dbReference type="EMBL" id="MBF9142861.1"/>
    </source>
</evidence>
<feature type="chain" id="PRO_5037802388" description="Nuclear transport factor 2 family protein" evidence="1">
    <location>
        <begin position="26"/>
        <end position="185"/>
    </location>
</feature>
<reference evidence="2 3" key="1">
    <citation type="submission" date="2020-11" db="EMBL/GenBank/DDBJ databases">
        <authorList>
            <person name="Kim M.K."/>
        </authorList>
    </citation>
    <scope>NUCLEOTIDE SEQUENCE [LARGE SCALE GENOMIC DNA]</scope>
    <source>
        <strain evidence="2 3">BT439</strain>
    </source>
</reference>
<dbReference type="SUPFAM" id="SSF54427">
    <property type="entry name" value="NTF2-like"/>
    <property type="match status" value="1"/>
</dbReference>
<dbReference type="Gene3D" id="3.10.450.50">
    <property type="match status" value="1"/>
</dbReference>
<keyword evidence="1" id="KW-0732">Signal</keyword>
<organism evidence="2 3">
    <name type="scientific">Hymenobacter properus</name>
    <dbReference type="NCBI Taxonomy" id="2791026"/>
    <lineage>
        <taxon>Bacteria</taxon>
        <taxon>Pseudomonadati</taxon>
        <taxon>Bacteroidota</taxon>
        <taxon>Cytophagia</taxon>
        <taxon>Cytophagales</taxon>
        <taxon>Hymenobacteraceae</taxon>
        <taxon>Hymenobacter</taxon>
    </lineage>
</organism>
<evidence type="ECO:0008006" key="4">
    <source>
        <dbReference type="Google" id="ProtNLM"/>
    </source>
</evidence>
<dbReference type="InterPro" id="IPR032710">
    <property type="entry name" value="NTF2-like_dom_sf"/>
</dbReference>
<evidence type="ECO:0000313" key="3">
    <source>
        <dbReference type="Proteomes" id="UP000645610"/>
    </source>
</evidence>
<sequence>MQKNFILTLLLAAVAVLAAHRPAQAQTKPAPAARYTDLVGENPTAEADIQTVANYLNFLIAGDTDKARLLVTDAYRSYGPAATDSASRDQMMTEWQRRYKTQLNRKLRLEGQTAFRVKSGRLVGNWVATWGVYTFTQGGKTLRAPFQLTAHVTKGKIDLDRFYFDNLSLTQALGYKLTPPATAAK</sequence>
<protein>
    <recommendedName>
        <fullName evidence="4">Nuclear transport factor 2 family protein</fullName>
    </recommendedName>
</protein>
<feature type="signal peptide" evidence="1">
    <location>
        <begin position="1"/>
        <end position="25"/>
    </location>
</feature>
<gene>
    <name evidence="2" type="ORF">I2I01_14525</name>
</gene>
<evidence type="ECO:0000256" key="1">
    <source>
        <dbReference type="SAM" id="SignalP"/>
    </source>
</evidence>
<accession>A0A931FM90</accession>
<keyword evidence="3" id="KW-1185">Reference proteome</keyword>